<gene>
    <name evidence="2" type="ORF">SAMN05216352_10228</name>
</gene>
<accession>A0A1G8E0C7</accession>
<keyword evidence="1" id="KW-0812">Transmembrane</keyword>
<keyword evidence="1" id="KW-0472">Membrane</keyword>
<keyword evidence="3" id="KW-1185">Reference proteome</keyword>
<proteinExistence type="predicted"/>
<sequence length="56" mass="6591">MEVIVMGFMFYVVLFLALIAFIKNLIRPNKKKVEDLEALIVQLEHEMTEIKHNDKS</sequence>
<feature type="transmembrane region" description="Helical" evidence="1">
    <location>
        <begin position="6"/>
        <end position="26"/>
    </location>
</feature>
<dbReference type="Proteomes" id="UP000199017">
    <property type="component" value="Unassembled WGS sequence"/>
</dbReference>
<reference evidence="2 3" key="1">
    <citation type="submission" date="2016-10" db="EMBL/GenBank/DDBJ databases">
        <authorList>
            <person name="de Groot N.N."/>
        </authorList>
    </citation>
    <scope>NUCLEOTIDE SEQUENCE [LARGE SCALE GENOMIC DNA]</scope>
    <source>
        <strain evidence="3">P4B,CCM 7963,CECT 7998,DSM 25260,IBRC-M 10614,KCTC 13821</strain>
    </source>
</reference>
<dbReference type="EMBL" id="FNDU01000002">
    <property type="protein sequence ID" value="SDH63426.1"/>
    <property type="molecule type" value="Genomic_DNA"/>
</dbReference>
<dbReference type="RefSeq" id="WP_170031884.1">
    <property type="nucleotide sequence ID" value="NZ_FNDU01000002.1"/>
</dbReference>
<name>A0A1G8E0C7_9BACI</name>
<evidence type="ECO:0000313" key="2">
    <source>
        <dbReference type="EMBL" id="SDH63426.1"/>
    </source>
</evidence>
<organism evidence="2 3">
    <name type="scientific">Alteribacillus bidgolensis</name>
    <dbReference type="NCBI Taxonomy" id="930129"/>
    <lineage>
        <taxon>Bacteria</taxon>
        <taxon>Bacillati</taxon>
        <taxon>Bacillota</taxon>
        <taxon>Bacilli</taxon>
        <taxon>Bacillales</taxon>
        <taxon>Bacillaceae</taxon>
        <taxon>Alteribacillus</taxon>
    </lineage>
</organism>
<protein>
    <submittedName>
        <fullName evidence="2">Uncharacterized protein</fullName>
    </submittedName>
</protein>
<evidence type="ECO:0000313" key="3">
    <source>
        <dbReference type="Proteomes" id="UP000199017"/>
    </source>
</evidence>
<evidence type="ECO:0000256" key="1">
    <source>
        <dbReference type="SAM" id="Phobius"/>
    </source>
</evidence>
<dbReference type="AlphaFoldDB" id="A0A1G8E0C7"/>
<keyword evidence="1" id="KW-1133">Transmembrane helix</keyword>